<comment type="caution">
    <text evidence="2">The sequence shown here is derived from an EMBL/GenBank/DDBJ whole genome shotgun (WGS) entry which is preliminary data.</text>
</comment>
<dbReference type="RefSeq" id="WP_161762531.1">
    <property type="nucleotide sequence ID" value="NZ_JAAATX020000007.1"/>
</dbReference>
<dbReference type="Proteomes" id="UP000731907">
    <property type="component" value="Unassembled WGS sequence"/>
</dbReference>
<accession>A0ABS6J3R8</accession>
<gene>
    <name evidence="2" type="ORF">GU927_011165</name>
</gene>
<evidence type="ECO:0000313" key="3">
    <source>
        <dbReference type="Proteomes" id="UP000731907"/>
    </source>
</evidence>
<feature type="chain" id="PRO_5047094734" evidence="1">
    <location>
        <begin position="19"/>
        <end position="39"/>
    </location>
</feature>
<reference evidence="2 3" key="1">
    <citation type="submission" date="2021-06" db="EMBL/GenBank/DDBJ databases">
        <title>Rhodobacteraceae bacterium strain HSP-20.</title>
        <authorList>
            <person name="Chen W.-M."/>
        </authorList>
    </citation>
    <scope>NUCLEOTIDE SEQUENCE [LARGE SCALE GENOMIC DNA]</scope>
    <source>
        <strain evidence="2 3">HSP-20</strain>
    </source>
</reference>
<proteinExistence type="predicted"/>
<dbReference type="EMBL" id="JAAATX020000007">
    <property type="protein sequence ID" value="MBU9698404.1"/>
    <property type="molecule type" value="Genomic_DNA"/>
</dbReference>
<sequence length="39" mass="3790">MRKMGLLGALLAALAGCATVEGAGQDISAGARAVGNLFD</sequence>
<keyword evidence="3" id="KW-1185">Reference proteome</keyword>
<feature type="signal peptide" evidence="1">
    <location>
        <begin position="1"/>
        <end position="18"/>
    </location>
</feature>
<dbReference type="PROSITE" id="PS51257">
    <property type="entry name" value="PROKAR_LIPOPROTEIN"/>
    <property type="match status" value="1"/>
</dbReference>
<name>A0ABS6J3R8_9RHOB</name>
<evidence type="ECO:0000256" key="1">
    <source>
        <dbReference type="SAM" id="SignalP"/>
    </source>
</evidence>
<protein>
    <submittedName>
        <fullName evidence="2">Entericidin EcnA/B family protein</fullName>
    </submittedName>
</protein>
<keyword evidence="1" id="KW-0732">Signal</keyword>
<evidence type="ECO:0000313" key="2">
    <source>
        <dbReference type="EMBL" id="MBU9698404.1"/>
    </source>
</evidence>
<organism evidence="2 3">
    <name type="scientific">Paragemmobacter amnigenus</name>
    <dbReference type="NCBI Taxonomy" id="2852097"/>
    <lineage>
        <taxon>Bacteria</taxon>
        <taxon>Pseudomonadati</taxon>
        <taxon>Pseudomonadota</taxon>
        <taxon>Alphaproteobacteria</taxon>
        <taxon>Rhodobacterales</taxon>
        <taxon>Paracoccaceae</taxon>
        <taxon>Paragemmobacter</taxon>
    </lineage>
</organism>